<dbReference type="Gene3D" id="3.30.1330.60">
    <property type="entry name" value="OmpA-like domain"/>
    <property type="match status" value="1"/>
</dbReference>
<evidence type="ECO:0000256" key="4">
    <source>
        <dbReference type="PROSITE-ProRule" id="PRU00473"/>
    </source>
</evidence>
<dbReference type="PROSITE" id="PS51257">
    <property type="entry name" value="PROKAR_LIPOPROTEIN"/>
    <property type="match status" value="1"/>
</dbReference>
<keyword evidence="2 4" id="KW-0472">Membrane</keyword>
<dbReference type="PROSITE" id="PS51123">
    <property type="entry name" value="OMPA_2"/>
    <property type="match status" value="1"/>
</dbReference>
<dbReference type="PRINTS" id="PR01021">
    <property type="entry name" value="OMPADOMAIN"/>
</dbReference>
<dbReference type="InterPro" id="IPR006664">
    <property type="entry name" value="OMP_bac"/>
</dbReference>
<keyword evidence="3" id="KW-0998">Cell outer membrane</keyword>
<evidence type="ECO:0000256" key="1">
    <source>
        <dbReference type="ARBA" id="ARBA00004442"/>
    </source>
</evidence>
<evidence type="ECO:0000256" key="2">
    <source>
        <dbReference type="ARBA" id="ARBA00023136"/>
    </source>
</evidence>
<keyword evidence="8" id="KW-1185">Reference proteome</keyword>
<dbReference type="SUPFAM" id="SSF103088">
    <property type="entry name" value="OmpA-like"/>
    <property type="match status" value="1"/>
</dbReference>
<evidence type="ECO:0000313" key="8">
    <source>
        <dbReference type="Proteomes" id="UP000196138"/>
    </source>
</evidence>
<dbReference type="EMBL" id="CP021455">
    <property type="protein sequence ID" value="ARU05011.1"/>
    <property type="molecule type" value="Genomic_DNA"/>
</dbReference>
<accession>A0A1Y0ENL6</accession>
<organism evidence="7 8">
    <name type="scientific">Comamonas serinivorans</name>
    <dbReference type="NCBI Taxonomy" id="1082851"/>
    <lineage>
        <taxon>Bacteria</taxon>
        <taxon>Pseudomonadati</taxon>
        <taxon>Pseudomonadota</taxon>
        <taxon>Betaproteobacteria</taxon>
        <taxon>Burkholderiales</taxon>
        <taxon>Comamonadaceae</taxon>
        <taxon>Comamonas</taxon>
    </lineage>
</organism>
<dbReference type="GO" id="GO:0009279">
    <property type="term" value="C:cell outer membrane"/>
    <property type="evidence" value="ECO:0007669"/>
    <property type="project" value="UniProtKB-SubCell"/>
</dbReference>
<dbReference type="KEGG" id="cser:CCO03_10225"/>
<evidence type="ECO:0000256" key="3">
    <source>
        <dbReference type="ARBA" id="ARBA00023237"/>
    </source>
</evidence>
<sequence length="201" mass="21234">MNQGVFRVPALALLASCVLLTACAPRTRVVLLPDSGGRATAVVVRNNDSEQVLSHAYASTDVSPLGKQTASTLDAAAVKDAYADILRLTPAKPDTYTLEFETGGATLTLKSLAELDTVLTAATSRPGGEIVVIGYTDTTGTPEQNDRISQARANALRDLLVGRGFPADRIRAVGRGQRDLLVATGPGVDEPRNRRVLIVVR</sequence>
<proteinExistence type="predicted"/>
<protein>
    <recommendedName>
        <fullName evidence="6">OmpA-like domain-containing protein</fullName>
    </recommendedName>
</protein>
<evidence type="ECO:0000259" key="6">
    <source>
        <dbReference type="PROSITE" id="PS51123"/>
    </source>
</evidence>
<dbReference type="Proteomes" id="UP000196138">
    <property type="component" value="Chromosome"/>
</dbReference>
<name>A0A1Y0ENL6_9BURK</name>
<reference evidence="7 8" key="1">
    <citation type="submission" date="2017-05" db="EMBL/GenBank/DDBJ databases">
        <authorList>
            <person name="Song R."/>
            <person name="Chenine A.L."/>
            <person name="Ruprecht R.M."/>
        </authorList>
    </citation>
    <scope>NUCLEOTIDE SEQUENCE [LARGE SCALE GENOMIC DNA]</scope>
    <source>
        <strain evidence="7 8">DSM 26136</strain>
    </source>
</reference>
<feature type="chain" id="PRO_5013027826" description="OmpA-like domain-containing protein" evidence="5">
    <location>
        <begin position="25"/>
        <end position="201"/>
    </location>
</feature>
<dbReference type="InterPro" id="IPR036737">
    <property type="entry name" value="OmpA-like_sf"/>
</dbReference>
<dbReference type="CDD" id="cd07185">
    <property type="entry name" value="OmpA_C-like"/>
    <property type="match status" value="1"/>
</dbReference>
<feature type="signal peptide" evidence="5">
    <location>
        <begin position="1"/>
        <end position="24"/>
    </location>
</feature>
<dbReference type="InterPro" id="IPR006665">
    <property type="entry name" value="OmpA-like"/>
</dbReference>
<dbReference type="Pfam" id="PF00691">
    <property type="entry name" value="OmpA"/>
    <property type="match status" value="1"/>
</dbReference>
<dbReference type="RefSeq" id="WP_087280708.1">
    <property type="nucleotide sequence ID" value="NZ_CP021455.1"/>
</dbReference>
<gene>
    <name evidence="7" type="ORF">CCO03_10225</name>
</gene>
<comment type="subcellular location">
    <subcellularLocation>
        <location evidence="1">Cell outer membrane</location>
    </subcellularLocation>
</comment>
<feature type="domain" description="OmpA-like" evidence="6">
    <location>
        <begin position="87"/>
        <end position="201"/>
    </location>
</feature>
<evidence type="ECO:0000313" key="7">
    <source>
        <dbReference type="EMBL" id="ARU05011.1"/>
    </source>
</evidence>
<dbReference type="AlphaFoldDB" id="A0A1Y0ENL6"/>
<evidence type="ECO:0000256" key="5">
    <source>
        <dbReference type="SAM" id="SignalP"/>
    </source>
</evidence>
<dbReference type="PANTHER" id="PTHR30329">
    <property type="entry name" value="STATOR ELEMENT OF FLAGELLAR MOTOR COMPLEX"/>
    <property type="match status" value="1"/>
</dbReference>
<dbReference type="InterPro" id="IPR050330">
    <property type="entry name" value="Bact_OuterMem_StrucFunc"/>
</dbReference>
<dbReference type="PANTHER" id="PTHR30329:SF21">
    <property type="entry name" value="LIPOPROTEIN YIAD-RELATED"/>
    <property type="match status" value="1"/>
</dbReference>
<keyword evidence="5" id="KW-0732">Signal</keyword>